<keyword evidence="4" id="KW-1185">Reference proteome</keyword>
<evidence type="ECO:0000256" key="1">
    <source>
        <dbReference type="SAM" id="Phobius"/>
    </source>
</evidence>
<comment type="caution">
    <text evidence="3">The sequence shown here is derived from an EMBL/GenBank/DDBJ whole genome shotgun (WGS) entry which is preliminary data.</text>
</comment>
<organism evidence="3 4">
    <name type="scientific">Salinisphaera orenii MK-B5</name>
    <dbReference type="NCBI Taxonomy" id="856730"/>
    <lineage>
        <taxon>Bacteria</taxon>
        <taxon>Pseudomonadati</taxon>
        <taxon>Pseudomonadota</taxon>
        <taxon>Gammaproteobacteria</taxon>
        <taxon>Salinisphaerales</taxon>
        <taxon>Salinisphaeraceae</taxon>
        <taxon>Salinisphaera</taxon>
    </lineage>
</organism>
<feature type="chain" id="PRO_5019122031" evidence="2">
    <location>
        <begin position="28"/>
        <end position="106"/>
    </location>
</feature>
<feature type="transmembrane region" description="Helical" evidence="1">
    <location>
        <begin position="51"/>
        <end position="73"/>
    </location>
</feature>
<keyword evidence="2" id="KW-0732">Signal</keyword>
<keyword evidence="1" id="KW-1133">Transmembrane helix</keyword>
<protein>
    <submittedName>
        <fullName evidence="3">Multidrug transporter</fullName>
    </submittedName>
</protein>
<proteinExistence type="predicted"/>
<dbReference type="Proteomes" id="UP000283993">
    <property type="component" value="Unassembled WGS sequence"/>
</dbReference>
<evidence type="ECO:0000256" key="2">
    <source>
        <dbReference type="SAM" id="SignalP"/>
    </source>
</evidence>
<gene>
    <name evidence="3" type="ORF">SAOR_15825</name>
</gene>
<name>A0A423PF55_9GAMM</name>
<feature type="signal peptide" evidence="2">
    <location>
        <begin position="1"/>
        <end position="27"/>
    </location>
</feature>
<dbReference type="EMBL" id="AYKH01000043">
    <property type="protein sequence ID" value="ROO24261.1"/>
    <property type="molecule type" value="Genomic_DNA"/>
</dbReference>
<keyword evidence="1" id="KW-0472">Membrane</keyword>
<dbReference type="RefSeq" id="WP_123632267.1">
    <property type="nucleotide sequence ID" value="NZ_AYKH01000043.1"/>
</dbReference>
<reference evidence="3 4" key="1">
    <citation type="submission" date="2013-10" db="EMBL/GenBank/DDBJ databases">
        <title>Salinisphaera orenii MK-B5 Genome Sequencing.</title>
        <authorList>
            <person name="Lai Q."/>
            <person name="Li C."/>
            <person name="Shao Z."/>
        </authorList>
    </citation>
    <scope>NUCLEOTIDE SEQUENCE [LARGE SCALE GENOMIC DNA]</scope>
    <source>
        <strain evidence="3 4">MK-B5</strain>
    </source>
</reference>
<evidence type="ECO:0000313" key="4">
    <source>
        <dbReference type="Proteomes" id="UP000283993"/>
    </source>
</evidence>
<sequence>MSVFSARRALIVVVAALGLGLANPAAAIDDYADPGRPSAAAMGVDAVLVRPVSLAATAVGTGLFVVSLPFSLLGMNVDDAGRRLIVEPGKYTFVRPLGDFQQNSPD</sequence>
<dbReference type="AlphaFoldDB" id="A0A423PF55"/>
<keyword evidence="1" id="KW-0812">Transmembrane</keyword>
<evidence type="ECO:0000313" key="3">
    <source>
        <dbReference type="EMBL" id="ROO24261.1"/>
    </source>
</evidence>
<accession>A0A423PF55</accession>